<feature type="region of interest" description="Disordered" evidence="1">
    <location>
        <begin position="364"/>
        <end position="568"/>
    </location>
</feature>
<feature type="compositionally biased region" description="Polar residues" evidence="1">
    <location>
        <begin position="474"/>
        <end position="498"/>
    </location>
</feature>
<comment type="caution">
    <text evidence="2">The sequence shown here is derived from an EMBL/GenBank/DDBJ whole genome shotgun (WGS) entry which is preliminary data.</text>
</comment>
<evidence type="ECO:0000256" key="1">
    <source>
        <dbReference type="SAM" id="MobiDB-lite"/>
    </source>
</evidence>
<accession>V5BA04</accession>
<gene>
    <name evidence="2" type="ORF">TCDM_07395</name>
</gene>
<proteinExistence type="predicted"/>
<feature type="compositionally biased region" description="Basic and acidic residues" evidence="1">
    <location>
        <begin position="536"/>
        <end position="558"/>
    </location>
</feature>
<dbReference type="VEuPathDB" id="TriTrypDB:TCDM_07395"/>
<name>V5BA04_TRYCR</name>
<feature type="region of interest" description="Disordered" evidence="1">
    <location>
        <begin position="718"/>
        <end position="740"/>
    </location>
</feature>
<evidence type="ECO:0000313" key="3">
    <source>
        <dbReference type="Proteomes" id="UP000017861"/>
    </source>
</evidence>
<organism evidence="2 3">
    <name type="scientific">Trypanosoma cruzi Dm28c</name>
    <dbReference type="NCBI Taxonomy" id="1416333"/>
    <lineage>
        <taxon>Eukaryota</taxon>
        <taxon>Discoba</taxon>
        <taxon>Euglenozoa</taxon>
        <taxon>Kinetoplastea</taxon>
        <taxon>Metakinetoplastina</taxon>
        <taxon>Trypanosomatida</taxon>
        <taxon>Trypanosomatidae</taxon>
        <taxon>Trypanosoma</taxon>
        <taxon>Schizotrypanum</taxon>
    </lineage>
</organism>
<feature type="compositionally biased region" description="Low complexity" evidence="1">
    <location>
        <begin position="190"/>
        <end position="200"/>
    </location>
</feature>
<dbReference type="EMBL" id="AYLP01000088">
    <property type="protein sequence ID" value="ESS64494.1"/>
    <property type="molecule type" value="Genomic_DNA"/>
</dbReference>
<feature type="compositionally biased region" description="Low complexity" evidence="1">
    <location>
        <begin position="521"/>
        <end position="531"/>
    </location>
</feature>
<feature type="compositionally biased region" description="Polar residues" evidence="1">
    <location>
        <begin position="389"/>
        <end position="410"/>
    </location>
</feature>
<dbReference type="OrthoDB" id="266254at2759"/>
<dbReference type="Proteomes" id="UP000017861">
    <property type="component" value="Unassembled WGS sequence"/>
</dbReference>
<feature type="compositionally biased region" description="Polar residues" evidence="1">
    <location>
        <begin position="175"/>
        <end position="189"/>
    </location>
</feature>
<reference evidence="2 3" key="1">
    <citation type="journal article" date="2014" name="Genome Announc.">
        <title>Trypanosoma cruzi Clone Dm28c Draft Genome Sequence.</title>
        <authorList>
            <person name="Grisard E.C."/>
            <person name="Teixeira S.M."/>
            <person name="de Almeida L.G."/>
            <person name="Stoco P.H."/>
            <person name="Gerber A.L."/>
            <person name="Talavera-Lopez C."/>
            <person name="Lima O.C."/>
            <person name="Andersson B."/>
            <person name="de Vasconcelos A.T."/>
        </authorList>
    </citation>
    <scope>NUCLEOTIDE SEQUENCE [LARGE SCALE GENOMIC DNA]</scope>
    <source>
        <strain evidence="2 3">Dm28c</strain>
    </source>
</reference>
<protein>
    <submittedName>
        <fullName evidence="2">Uncharacterized protein</fullName>
    </submittedName>
</protein>
<feature type="compositionally biased region" description="Basic and acidic residues" evidence="1">
    <location>
        <begin position="416"/>
        <end position="431"/>
    </location>
</feature>
<sequence>MKMKISSMPHLFHFILFYLYKKGGRTGKRPKTGERQFMQRQARLPHGVDDASDVSRMDPWKDDRCRDFIALNTIQRLRSYHADTLLPVEPINIPRAKNLLLLPKAVPDARTCDTEEGCAIDTARILFFGPKSFTSLTSPGCMTAFPHGGGNSGSRNSFSHSEEVRKSSSAKRFLQTPSMPLNCSPSVDSGQQQGELNTTTGEGGGALDNGGIKSQGTHQEAFDAGATPLRRPMSDAMTTPAPRPPEPVTGVVATCEEGNEHINEGCNACQTVSGVVKFSCAIVDAIVAYYQSLLSRGVVLDRFNSKDLAFSWWVVGRNMDVAALHHYTGSMRRDSLVILVRHFYYELLVEQRPKKSLLSGPVFVQSQGQKEERNEAATALPKPEEGTVWTKSHGQSEDAQLPQTTGNDATITAAGEKGDGAQKRPRSRLDPTRTSPLPVSNRLCRRRRLEEGTNDEKPSEAEKSTGAPKAIGASTVTSNRTASASKQAQNSKGKSIVQTPVAKKVTVPTAKIEPTTPQPPTAASSSSVATALESTTQEKSHVAATHAGEDTPPAERPHRSSRSANIEDVWRPIRLTRRRLPPSENSTDFTEATSTIAEKGSASVPFLNLIVERINKRMANDSNYADLLTAFPTRNSEVKTEVECHNVLSNTGNDNAKILHGMHPALIQLFRYYHTSAPDLFEPRTGLDMGEEAGTTEEEKNNMAERAAKNNIASIFEENGENGEEQQISVTKREPSTAQSHDMITASETLVKVEHVNENAISSEPNGLKDESHVDAEAKTPLVQLPFSFSELTYAQRCLLTWEASLLLNPRPTLLMKRGSQATSGATKCQIKPSIAKQRHYYDYWWNP</sequence>
<feature type="compositionally biased region" description="Basic and acidic residues" evidence="1">
    <location>
        <begin position="448"/>
        <end position="463"/>
    </location>
</feature>
<dbReference type="AlphaFoldDB" id="V5BA04"/>
<evidence type="ECO:0000313" key="2">
    <source>
        <dbReference type="EMBL" id="ESS64494.1"/>
    </source>
</evidence>
<feature type="region of interest" description="Disordered" evidence="1">
    <location>
        <begin position="147"/>
        <end position="247"/>
    </location>
</feature>